<accession>A0A8J5RWI9</accession>
<evidence type="ECO:0000313" key="2">
    <source>
        <dbReference type="Proteomes" id="UP000729402"/>
    </source>
</evidence>
<sequence>MMPIDLSRAPRRPARKTNGFQCAAARARLGHVRRCRRDGLLDVDVMPPGAGHHPREASCSSIGWLALPTAKRVGRLNV</sequence>
<dbReference type="EMBL" id="JAAALK010000288">
    <property type="protein sequence ID" value="KAG8056077.1"/>
    <property type="molecule type" value="Genomic_DNA"/>
</dbReference>
<gene>
    <name evidence="1" type="ORF">GUJ93_ZPchr0001g31736</name>
</gene>
<reference evidence="1" key="2">
    <citation type="submission" date="2021-02" db="EMBL/GenBank/DDBJ databases">
        <authorList>
            <person name="Kimball J.A."/>
            <person name="Haas M.W."/>
            <person name="Macchietto M."/>
            <person name="Kono T."/>
            <person name="Duquette J."/>
            <person name="Shao M."/>
        </authorList>
    </citation>
    <scope>NUCLEOTIDE SEQUENCE</scope>
    <source>
        <tissue evidence="1">Fresh leaf tissue</tissue>
    </source>
</reference>
<organism evidence="1 2">
    <name type="scientific">Zizania palustris</name>
    <name type="common">Northern wild rice</name>
    <dbReference type="NCBI Taxonomy" id="103762"/>
    <lineage>
        <taxon>Eukaryota</taxon>
        <taxon>Viridiplantae</taxon>
        <taxon>Streptophyta</taxon>
        <taxon>Embryophyta</taxon>
        <taxon>Tracheophyta</taxon>
        <taxon>Spermatophyta</taxon>
        <taxon>Magnoliopsida</taxon>
        <taxon>Liliopsida</taxon>
        <taxon>Poales</taxon>
        <taxon>Poaceae</taxon>
        <taxon>BOP clade</taxon>
        <taxon>Oryzoideae</taxon>
        <taxon>Oryzeae</taxon>
        <taxon>Zizaniinae</taxon>
        <taxon>Zizania</taxon>
    </lineage>
</organism>
<reference evidence="1" key="1">
    <citation type="journal article" date="2021" name="bioRxiv">
        <title>Whole Genome Assembly and Annotation of Northern Wild Rice, Zizania palustris L., Supports a Whole Genome Duplication in the Zizania Genus.</title>
        <authorList>
            <person name="Haas M."/>
            <person name="Kono T."/>
            <person name="Macchietto M."/>
            <person name="Millas R."/>
            <person name="McGilp L."/>
            <person name="Shao M."/>
            <person name="Duquette J."/>
            <person name="Hirsch C.N."/>
            <person name="Kimball J."/>
        </authorList>
    </citation>
    <scope>NUCLEOTIDE SEQUENCE</scope>
    <source>
        <tissue evidence="1">Fresh leaf tissue</tissue>
    </source>
</reference>
<comment type="caution">
    <text evidence="1">The sequence shown here is derived from an EMBL/GenBank/DDBJ whole genome shotgun (WGS) entry which is preliminary data.</text>
</comment>
<name>A0A8J5RWI9_ZIZPA</name>
<dbReference type="Proteomes" id="UP000729402">
    <property type="component" value="Unassembled WGS sequence"/>
</dbReference>
<protein>
    <submittedName>
        <fullName evidence="1">Uncharacterized protein</fullName>
    </submittedName>
</protein>
<dbReference type="AlphaFoldDB" id="A0A8J5RWI9"/>
<proteinExistence type="predicted"/>
<keyword evidence="2" id="KW-1185">Reference proteome</keyword>
<evidence type="ECO:0000313" key="1">
    <source>
        <dbReference type="EMBL" id="KAG8056077.1"/>
    </source>
</evidence>